<dbReference type="CDD" id="cd19499">
    <property type="entry name" value="RecA-like_ClpB_Hsp104-like"/>
    <property type="match status" value="1"/>
</dbReference>
<dbReference type="KEGG" id="ero:EROM_111310"/>
<feature type="coiled-coil region" evidence="6">
    <location>
        <begin position="405"/>
        <end position="482"/>
    </location>
</feature>
<dbReference type="Gene3D" id="1.10.8.60">
    <property type="match status" value="1"/>
</dbReference>
<dbReference type="Pfam" id="PF17871">
    <property type="entry name" value="AAA_lid_9"/>
    <property type="match status" value="1"/>
</dbReference>
<dbReference type="AlphaFoldDB" id="I7AUF3"/>
<dbReference type="Proteomes" id="UP000010094">
    <property type="component" value="Chromosome XI"/>
</dbReference>
<accession>I7AUF3</accession>
<dbReference type="VEuPathDB" id="MicrosporidiaDB:EROM_111310"/>
<dbReference type="InterPro" id="IPR019489">
    <property type="entry name" value="Clp_ATPase_C"/>
</dbReference>
<dbReference type="InterPro" id="IPR003959">
    <property type="entry name" value="ATPase_AAA_core"/>
</dbReference>
<dbReference type="CDD" id="cd00009">
    <property type="entry name" value="AAA"/>
    <property type="match status" value="1"/>
</dbReference>
<evidence type="ECO:0000313" key="8">
    <source>
        <dbReference type="EMBL" id="AFN84112.1"/>
    </source>
</evidence>
<keyword evidence="6" id="KW-0175">Coiled coil</keyword>
<dbReference type="SMART" id="SM00382">
    <property type="entry name" value="AAA"/>
    <property type="match status" value="2"/>
</dbReference>
<dbReference type="SUPFAM" id="SSF52540">
    <property type="entry name" value="P-loop containing nucleoside triphosphate hydrolases"/>
    <property type="match status" value="2"/>
</dbReference>
<dbReference type="EMBL" id="CP003530">
    <property type="protein sequence ID" value="AFN84112.1"/>
    <property type="molecule type" value="Genomic_DNA"/>
</dbReference>
<dbReference type="Gene3D" id="1.10.1780.10">
    <property type="entry name" value="Clp, N-terminal domain"/>
    <property type="match status" value="1"/>
</dbReference>
<dbReference type="InterPro" id="IPR041546">
    <property type="entry name" value="ClpA/ClpB_AAA_lid"/>
</dbReference>
<keyword evidence="1 5" id="KW-0677">Repeat</keyword>
<dbReference type="Pfam" id="PF07724">
    <property type="entry name" value="AAA_2"/>
    <property type="match status" value="1"/>
</dbReference>
<dbReference type="InterPro" id="IPR004176">
    <property type="entry name" value="Clp_R_N"/>
</dbReference>
<dbReference type="InterPro" id="IPR036628">
    <property type="entry name" value="Clp_N_dom_sf"/>
</dbReference>
<evidence type="ECO:0000256" key="3">
    <source>
        <dbReference type="ARBA" id="ARBA00022840"/>
    </source>
</evidence>
<gene>
    <name evidence="8" type="ordered locus">EROM_111310</name>
</gene>
<protein>
    <submittedName>
        <fullName evidence="8">ATP-dependent chaperone ClpB</fullName>
    </submittedName>
</protein>
<dbReference type="PANTHER" id="PTHR11638">
    <property type="entry name" value="ATP-DEPENDENT CLP PROTEASE"/>
    <property type="match status" value="1"/>
</dbReference>
<name>I7AUF3_ENCRO</name>
<dbReference type="InterPro" id="IPR003593">
    <property type="entry name" value="AAA+_ATPase"/>
</dbReference>
<keyword evidence="9" id="KW-1185">Reference proteome</keyword>
<dbReference type="GO" id="GO:0005737">
    <property type="term" value="C:cytoplasm"/>
    <property type="evidence" value="ECO:0007669"/>
    <property type="project" value="TreeGrafter"/>
</dbReference>
<dbReference type="GeneID" id="20564730"/>
<keyword evidence="2" id="KW-0547">Nucleotide-binding</keyword>
<evidence type="ECO:0000313" key="9">
    <source>
        <dbReference type="Proteomes" id="UP000010094"/>
    </source>
</evidence>
<feature type="domain" description="Clp R" evidence="7">
    <location>
        <begin position="2"/>
        <end position="135"/>
    </location>
</feature>
<dbReference type="Pfam" id="PF00004">
    <property type="entry name" value="AAA"/>
    <property type="match status" value="1"/>
</dbReference>
<dbReference type="FunFam" id="3.40.50.300:FF:000025">
    <property type="entry name" value="ATP-dependent Clp protease subunit"/>
    <property type="match status" value="1"/>
</dbReference>
<dbReference type="InterPro" id="IPR050130">
    <property type="entry name" value="ClpA_ClpB"/>
</dbReference>
<evidence type="ECO:0000256" key="2">
    <source>
        <dbReference type="ARBA" id="ARBA00022741"/>
    </source>
</evidence>
<dbReference type="GO" id="GO:0005524">
    <property type="term" value="F:ATP binding"/>
    <property type="evidence" value="ECO:0007669"/>
    <property type="project" value="UniProtKB-KW"/>
</dbReference>
<reference evidence="8 9" key="1">
    <citation type="journal article" date="2012" name="Proc. Natl. Acad. Sci. U.S.A.">
        <title>Gain and loss of multiple functionally related, horizontally transferred genes in the reduced genomes of two microsporidian parasites.</title>
        <authorList>
            <person name="Pombert J.-F."/>
            <person name="Selman M."/>
            <person name="Burki F."/>
            <person name="Bardell F.T."/>
            <person name="Farinelli L."/>
            <person name="Solter L.F."/>
            <person name="Whitman D.W."/>
            <person name="Weiss L.M."/>
            <person name="Corradi N."/>
            <person name="Keeling P.J."/>
        </authorList>
    </citation>
    <scope>NUCLEOTIDE SEQUENCE [LARGE SCALE GENOMIC DNA]</scope>
    <source>
        <strain evidence="8 9">SJ-2008</strain>
    </source>
</reference>
<dbReference type="HOGENOM" id="CLU_005070_4_1_1"/>
<evidence type="ECO:0000256" key="1">
    <source>
        <dbReference type="ARBA" id="ARBA00022737"/>
    </source>
</evidence>
<dbReference type="Pfam" id="PF10431">
    <property type="entry name" value="ClpB_D2-small"/>
    <property type="match status" value="1"/>
</dbReference>
<dbReference type="PROSITE" id="PS51903">
    <property type="entry name" value="CLP_R"/>
    <property type="match status" value="1"/>
</dbReference>
<dbReference type="OrthoDB" id="47330at2759"/>
<keyword evidence="4" id="KW-0143">Chaperone</keyword>
<evidence type="ECO:0000256" key="5">
    <source>
        <dbReference type="PROSITE-ProRule" id="PRU01251"/>
    </source>
</evidence>
<evidence type="ECO:0000256" key="6">
    <source>
        <dbReference type="SAM" id="Coils"/>
    </source>
</evidence>
<proteinExistence type="predicted"/>
<dbReference type="GO" id="GO:0016887">
    <property type="term" value="F:ATP hydrolysis activity"/>
    <property type="evidence" value="ECO:0007669"/>
    <property type="project" value="InterPro"/>
</dbReference>
<dbReference type="PRINTS" id="PR00300">
    <property type="entry name" value="CLPPROTEASEA"/>
</dbReference>
<dbReference type="InterPro" id="IPR001270">
    <property type="entry name" value="ClpA/B"/>
</dbReference>
<dbReference type="RefSeq" id="XP_009265609.1">
    <property type="nucleotide sequence ID" value="XM_009267334.1"/>
</dbReference>
<keyword evidence="3" id="KW-0067">ATP-binding</keyword>
<sequence>MTTKKYTERAQNALKACLDEAIANSNNVVEPEHLLKVILNDQTSILCSVLSIDEKEDIKNKLIRRIGGFAKQYNCTEPRIGESLARVLMAAENGGDSYVSVNALVLQLLTVKSIKELISNSEDIRKRVEEQSKNKKFDSRNSDDATDVMSRFAVNMVEQARQNVFDPVIGRDEEIRQVIEILSKKTKSNAILVGMPGVGKTAIVNGIAQLIANGEIPTLKDAKIYNVDVGSMVAGTSHRGDFEERLKSLVKEAETTPGVILFIDEIHIVLGAGKTDGAMDAANMLKPGLAAGTIKCIGATTHDEYRKYVEKDPAFERRFVQVVVSEPSIEDSITMLRGLKERLEAYHGVKIADSALVYAANSSKKYISNRRLPDVAIDLVDTACASAVIALESEPQKILNAKSKVWKLELEKASLEIDLAREKDEQTMKRLESVCEKIEELKKSIEPMEEAYLKEKRHIIESKKLKKRLEDTKLRLAQAERERDTYVAYDLKTNVIPVIESELKRLESVEVILPVKIAEIISRWTGIPVTRLTIEENERLMEMSSRIKNRIFGQSHAVDAVVDSILQSRVGLSREDKPIGAFLLLGPTGVGKTELAKAVAMELFDDEKNMLVLDMSDYGNEMSITKLIGASAGYVGYNEGGALTEPIKNRPYNVILLDEVDLAHQTVLNVLYQLLDEGRVTDGKGTVVDFRNCVLIMTSNLGQEIMMRSPELDENDKKEIERLVLNKFGPPLVNRIDNVIYFNNLDRESMYKILEYQMAELKKRLNGKNISFEISSGVRDDVIEKVHSSTYGARLLKRFIQSNFVHALTKILLMKTNEDPIKVVCTHPSEEVEGIRISDYIYSVSPQSFFE</sequence>
<dbReference type="Pfam" id="PF02861">
    <property type="entry name" value="Clp_N"/>
    <property type="match status" value="1"/>
</dbReference>
<dbReference type="SMART" id="SM01086">
    <property type="entry name" value="ClpB_D2-small"/>
    <property type="match status" value="1"/>
</dbReference>
<organism evidence="8 9">
    <name type="scientific">Encephalitozoon romaleae (strain SJ-2008)</name>
    <name type="common">Microsporidian parasite</name>
    <dbReference type="NCBI Taxonomy" id="1178016"/>
    <lineage>
        <taxon>Eukaryota</taxon>
        <taxon>Fungi</taxon>
        <taxon>Fungi incertae sedis</taxon>
        <taxon>Microsporidia</taxon>
        <taxon>Unikaryonidae</taxon>
        <taxon>Encephalitozoon</taxon>
    </lineage>
</organism>
<dbReference type="InterPro" id="IPR027417">
    <property type="entry name" value="P-loop_NTPase"/>
</dbReference>
<dbReference type="PROSITE" id="PS00870">
    <property type="entry name" value="CLPAB_1"/>
    <property type="match status" value="1"/>
</dbReference>
<evidence type="ECO:0000256" key="4">
    <source>
        <dbReference type="ARBA" id="ARBA00023186"/>
    </source>
</evidence>
<evidence type="ECO:0000259" key="7">
    <source>
        <dbReference type="PROSITE" id="PS51903"/>
    </source>
</evidence>
<dbReference type="GO" id="GO:0034605">
    <property type="term" value="P:cellular response to heat"/>
    <property type="evidence" value="ECO:0007669"/>
    <property type="project" value="TreeGrafter"/>
</dbReference>
<dbReference type="PANTHER" id="PTHR11638:SF18">
    <property type="entry name" value="HEAT SHOCK PROTEIN 104"/>
    <property type="match status" value="1"/>
</dbReference>
<dbReference type="SUPFAM" id="SSF81923">
    <property type="entry name" value="Double Clp-N motif"/>
    <property type="match status" value="1"/>
</dbReference>
<dbReference type="InterPro" id="IPR018368">
    <property type="entry name" value="ClpA/B_CS1"/>
</dbReference>
<dbReference type="Gene3D" id="3.40.50.300">
    <property type="entry name" value="P-loop containing nucleotide triphosphate hydrolases"/>
    <property type="match status" value="3"/>
</dbReference>